<keyword evidence="1" id="KW-1133">Transmembrane helix</keyword>
<keyword evidence="1" id="KW-0812">Transmembrane</keyword>
<accession>A0A0F9BHZ7</accession>
<organism evidence="2">
    <name type="scientific">marine sediment metagenome</name>
    <dbReference type="NCBI Taxonomy" id="412755"/>
    <lineage>
        <taxon>unclassified sequences</taxon>
        <taxon>metagenomes</taxon>
        <taxon>ecological metagenomes</taxon>
    </lineage>
</organism>
<reference evidence="2" key="1">
    <citation type="journal article" date="2015" name="Nature">
        <title>Complex archaea that bridge the gap between prokaryotes and eukaryotes.</title>
        <authorList>
            <person name="Spang A."/>
            <person name="Saw J.H."/>
            <person name="Jorgensen S.L."/>
            <person name="Zaremba-Niedzwiedzka K."/>
            <person name="Martijn J."/>
            <person name="Lind A.E."/>
            <person name="van Eijk R."/>
            <person name="Schleper C."/>
            <person name="Guy L."/>
            <person name="Ettema T.J."/>
        </authorList>
    </citation>
    <scope>NUCLEOTIDE SEQUENCE</scope>
</reference>
<comment type="caution">
    <text evidence="2">The sequence shown here is derived from an EMBL/GenBank/DDBJ whole genome shotgun (WGS) entry which is preliminary data.</text>
</comment>
<protein>
    <submittedName>
        <fullName evidence="2">Uncharacterized protein</fullName>
    </submittedName>
</protein>
<proteinExistence type="predicted"/>
<keyword evidence="1" id="KW-0472">Membrane</keyword>
<gene>
    <name evidence="2" type="ORF">LCGC14_2444890</name>
</gene>
<dbReference type="AlphaFoldDB" id="A0A0F9BHZ7"/>
<name>A0A0F9BHZ7_9ZZZZ</name>
<feature type="transmembrane region" description="Helical" evidence="1">
    <location>
        <begin position="41"/>
        <end position="59"/>
    </location>
</feature>
<evidence type="ECO:0000313" key="2">
    <source>
        <dbReference type="EMBL" id="KKL21494.1"/>
    </source>
</evidence>
<evidence type="ECO:0000256" key="1">
    <source>
        <dbReference type="SAM" id="Phobius"/>
    </source>
</evidence>
<dbReference type="EMBL" id="LAZR01037710">
    <property type="protein sequence ID" value="KKL21494.1"/>
    <property type="molecule type" value="Genomic_DNA"/>
</dbReference>
<feature type="transmembrane region" description="Helical" evidence="1">
    <location>
        <begin position="65"/>
        <end position="82"/>
    </location>
</feature>
<feature type="transmembrane region" description="Helical" evidence="1">
    <location>
        <begin position="12"/>
        <end position="34"/>
    </location>
</feature>
<sequence length="88" mass="9704">MTFPDPVTWTPLGLSFDLFASLTVLGICAFFYLAIRWLSELVATGGAILLALLACIVELIDWSILLLVVMTLLGLLAFSGYWRSRGHQ</sequence>